<evidence type="ECO:0008006" key="3">
    <source>
        <dbReference type="Google" id="ProtNLM"/>
    </source>
</evidence>
<dbReference type="InterPro" id="IPR021955">
    <property type="entry name" value="DUF3572"/>
</dbReference>
<proteinExistence type="predicted"/>
<dbReference type="AlphaFoldDB" id="A0A2R8APS9"/>
<accession>A0A2R8APS9</accession>
<dbReference type="EMBL" id="OMOJ01000001">
    <property type="protein sequence ID" value="SPF78086.1"/>
    <property type="molecule type" value="Genomic_DNA"/>
</dbReference>
<dbReference type="RefSeq" id="WP_108884762.1">
    <property type="nucleotide sequence ID" value="NZ_OMOJ01000001.1"/>
</dbReference>
<evidence type="ECO:0000313" key="2">
    <source>
        <dbReference type="Proteomes" id="UP000244904"/>
    </source>
</evidence>
<sequence length="94" mass="10023">MAISQTAAETIGLQAISWLVGNDELLPIFLGSTGASLDDIREGVADPAMQGAVLDFLLMDDAWLTGFADANGCAYEDVMQARMHLPGGEQVHWT</sequence>
<name>A0A2R8APS9_9RHOB</name>
<keyword evidence="2" id="KW-1185">Reference proteome</keyword>
<protein>
    <recommendedName>
        <fullName evidence="3">DUF3572 domain-containing protein</fullName>
    </recommendedName>
</protein>
<dbReference type="Pfam" id="PF12096">
    <property type="entry name" value="DUF3572"/>
    <property type="match status" value="1"/>
</dbReference>
<evidence type="ECO:0000313" key="1">
    <source>
        <dbReference type="EMBL" id="SPF78086.1"/>
    </source>
</evidence>
<organism evidence="1 2">
    <name type="scientific">Pseudoprimorskyibacter insulae</name>
    <dbReference type="NCBI Taxonomy" id="1695997"/>
    <lineage>
        <taxon>Bacteria</taxon>
        <taxon>Pseudomonadati</taxon>
        <taxon>Pseudomonadota</taxon>
        <taxon>Alphaproteobacteria</taxon>
        <taxon>Rhodobacterales</taxon>
        <taxon>Paracoccaceae</taxon>
        <taxon>Pseudoprimorskyibacter</taxon>
    </lineage>
</organism>
<reference evidence="2" key="1">
    <citation type="submission" date="2018-03" db="EMBL/GenBank/DDBJ databases">
        <authorList>
            <person name="Rodrigo-Torres L."/>
            <person name="Arahal R. D."/>
            <person name="Lucena T."/>
        </authorList>
    </citation>
    <scope>NUCLEOTIDE SEQUENCE [LARGE SCALE GENOMIC DNA]</scope>
    <source>
        <strain evidence="2">CECT 8871</strain>
    </source>
</reference>
<dbReference type="OrthoDB" id="7356934at2"/>
<dbReference type="Proteomes" id="UP000244904">
    <property type="component" value="Unassembled WGS sequence"/>
</dbReference>
<gene>
    <name evidence="1" type="ORF">PRI8871_00676</name>
</gene>